<dbReference type="STRING" id="428990.SAMN06295987_104268"/>
<dbReference type="EMBL" id="FVZE01000004">
    <property type="protein sequence ID" value="SLK03625.1"/>
    <property type="molecule type" value="Genomic_DNA"/>
</dbReference>
<dbReference type="Pfam" id="PF13560">
    <property type="entry name" value="HTH_31"/>
    <property type="match status" value="1"/>
</dbReference>
<name>A0A1U6I6J0_9SPHN</name>
<dbReference type="PANTHER" id="PTHR46797">
    <property type="entry name" value="HTH-TYPE TRANSCRIPTIONAL REGULATOR"/>
    <property type="match status" value="1"/>
</dbReference>
<evidence type="ECO:0000313" key="3">
    <source>
        <dbReference type="EMBL" id="SLK03625.1"/>
    </source>
</evidence>
<dbReference type="Gene3D" id="1.10.260.40">
    <property type="entry name" value="lambda repressor-like DNA-binding domains"/>
    <property type="match status" value="1"/>
</dbReference>
<dbReference type="SMART" id="SM00530">
    <property type="entry name" value="HTH_XRE"/>
    <property type="match status" value="1"/>
</dbReference>
<dbReference type="GO" id="GO:0005829">
    <property type="term" value="C:cytosol"/>
    <property type="evidence" value="ECO:0007669"/>
    <property type="project" value="TreeGrafter"/>
</dbReference>
<reference evidence="4" key="1">
    <citation type="submission" date="2017-02" db="EMBL/GenBank/DDBJ databases">
        <authorList>
            <person name="Varghese N."/>
            <person name="Submissions S."/>
        </authorList>
    </citation>
    <scope>NUCLEOTIDE SEQUENCE [LARGE SCALE GENOMIC DNA]</scope>
    <source>
        <strain evidence="4">SM117</strain>
    </source>
</reference>
<dbReference type="InterPro" id="IPR050807">
    <property type="entry name" value="TransReg_Diox_bact_type"/>
</dbReference>
<dbReference type="AlphaFoldDB" id="A0A1U6I6J0"/>
<evidence type="ECO:0000256" key="1">
    <source>
        <dbReference type="ARBA" id="ARBA00023125"/>
    </source>
</evidence>
<evidence type="ECO:0000259" key="2">
    <source>
        <dbReference type="PROSITE" id="PS50943"/>
    </source>
</evidence>
<organism evidence="3 4">
    <name type="scientific">Novosphingobium mathurense</name>
    <dbReference type="NCBI Taxonomy" id="428990"/>
    <lineage>
        <taxon>Bacteria</taxon>
        <taxon>Pseudomonadati</taxon>
        <taxon>Pseudomonadota</taxon>
        <taxon>Alphaproteobacteria</taxon>
        <taxon>Sphingomonadales</taxon>
        <taxon>Sphingomonadaceae</taxon>
        <taxon>Novosphingobium</taxon>
    </lineage>
</organism>
<keyword evidence="4" id="KW-1185">Reference proteome</keyword>
<dbReference type="InterPro" id="IPR010982">
    <property type="entry name" value="Lambda_DNA-bd_dom_sf"/>
</dbReference>
<gene>
    <name evidence="3" type="ORF">SAMN06295987_104268</name>
</gene>
<dbReference type="GO" id="GO:0003677">
    <property type="term" value="F:DNA binding"/>
    <property type="evidence" value="ECO:0007669"/>
    <property type="project" value="UniProtKB-KW"/>
</dbReference>
<dbReference type="PANTHER" id="PTHR46797:SF1">
    <property type="entry name" value="METHYLPHOSPHONATE SYNTHASE"/>
    <property type="match status" value="1"/>
</dbReference>
<dbReference type="CDD" id="cd00093">
    <property type="entry name" value="HTH_XRE"/>
    <property type="match status" value="1"/>
</dbReference>
<protein>
    <submittedName>
        <fullName evidence="3">Transcriptional regulator, contains XRE-family HTH domain</fullName>
    </submittedName>
</protein>
<dbReference type="InterPro" id="IPR001387">
    <property type="entry name" value="Cro/C1-type_HTH"/>
</dbReference>
<feature type="domain" description="HTH cro/C1-type" evidence="2">
    <location>
        <begin position="20"/>
        <end position="75"/>
    </location>
</feature>
<sequence length="107" mass="11847">MEPSKAAMDAPDMSVFQQRIRETRKARGMSLDAVAEASGFTKSHVWELECGKSRNPTVRAVWSLARALCVSPAYLLGMEVEQSDLDPLALKLASIINLEIERRSSPQ</sequence>
<evidence type="ECO:0000313" key="4">
    <source>
        <dbReference type="Proteomes" id="UP000190989"/>
    </source>
</evidence>
<accession>A0A1U6I6J0</accession>
<dbReference type="SUPFAM" id="SSF47413">
    <property type="entry name" value="lambda repressor-like DNA-binding domains"/>
    <property type="match status" value="1"/>
</dbReference>
<dbReference type="RefSeq" id="WP_079730916.1">
    <property type="nucleotide sequence ID" value="NZ_FVZE01000004.1"/>
</dbReference>
<dbReference type="GO" id="GO:0003700">
    <property type="term" value="F:DNA-binding transcription factor activity"/>
    <property type="evidence" value="ECO:0007669"/>
    <property type="project" value="TreeGrafter"/>
</dbReference>
<keyword evidence="1" id="KW-0238">DNA-binding</keyword>
<proteinExistence type="predicted"/>
<dbReference type="Proteomes" id="UP000190989">
    <property type="component" value="Unassembled WGS sequence"/>
</dbReference>
<dbReference type="PROSITE" id="PS50943">
    <property type="entry name" value="HTH_CROC1"/>
    <property type="match status" value="1"/>
</dbReference>